<dbReference type="CDD" id="cd17242">
    <property type="entry name" value="MobM_relaxase"/>
    <property type="match status" value="1"/>
</dbReference>
<dbReference type="EMBL" id="KR018806">
    <property type="protein sequence ID" value="ALE67012.1"/>
    <property type="molecule type" value="Genomic_DNA"/>
</dbReference>
<proteinExistence type="predicted"/>
<accession>A0A0M4PA57</accession>
<dbReference type="NCBIfam" id="NF041497">
    <property type="entry name" value="MobV"/>
    <property type="match status" value="1"/>
</dbReference>
<dbReference type="Pfam" id="PF01076">
    <property type="entry name" value="Mob_Pre"/>
    <property type="match status" value="1"/>
</dbReference>
<reference evidence="1" key="1">
    <citation type="submission" date="2015-03" db="EMBL/GenBank/DDBJ databases">
        <title>Construction of Pseudoalteromonas - Escherichia coli shuttle vector based on small plasmid from marine Pseudoalteromonas.</title>
        <authorList>
            <person name="Kim D."/>
        </authorList>
    </citation>
    <scope>NUCLEOTIDE SEQUENCE</scope>
    <source>
        <strain evidence="1">PAMC 21150</strain>
        <plasmid evidence="1">pDK4</plasmid>
    </source>
</reference>
<dbReference type="GO" id="GO:0003677">
    <property type="term" value="F:DNA binding"/>
    <property type="evidence" value="ECO:0007669"/>
    <property type="project" value="InterPro"/>
</dbReference>
<dbReference type="AlphaFoldDB" id="A0A0M4PA57"/>
<dbReference type="GO" id="GO:0006310">
    <property type="term" value="P:DNA recombination"/>
    <property type="evidence" value="ECO:0007669"/>
    <property type="project" value="InterPro"/>
</dbReference>
<geneLocation type="plasmid" evidence="1">
    <name>pDK4</name>
</geneLocation>
<dbReference type="InterPro" id="IPR001668">
    <property type="entry name" value="Mob_Pre"/>
</dbReference>
<keyword evidence="1" id="KW-0614">Plasmid</keyword>
<name>A0A0M4PA57_9GAMM</name>
<organism evidence="1">
    <name type="scientific">Pseudoalteromonas sp. PAMC 21150</name>
    <dbReference type="NCBI Taxonomy" id="1716625"/>
    <lineage>
        <taxon>Bacteria</taxon>
        <taxon>Pseudomonadati</taxon>
        <taxon>Pseudomonadota</taxon>
        <taxon>Gammaproteobacteria</taxon>
        <taxon>Alteromonadales</taxon>
        <taxon>Pseudoalteromonadaceae</taxon>
        <taxon>Pseudoalteromonas</taxon>
    </lineage>
</organism>
<sequence length="326" mass="36705">MFTLSRTESPMNFVILRTQKLKSKGAICRSTKHAFREQDTPNADPKLTPENTHIGAQSSDEAMAAVNARLPDKIRKNGVMAIEYLITASPEAMTAKSRKDQDNYFHDSLAWLKAKHGAENVVYAGIHRDEKTPHMYAYVVPIDPKGKLNARHFLGGAKALNAMQTDFAQQVGVKHDFQRGIEGSKATHQRVQSFYGQINQPQAPLTVDKERKVLKKGVFSTTVESDEEYQARIIREVNKQIQPSVEKARLSASETRKRHEMSKTLGNMYEDLKKAQNSIQALSKHFNGLDKNQVAEVIKLTESLKHQNQTRGAICSRSNKNKGYSR</sequence>
<evidence type="ECO:0000313" key="1">
    <source>
        <dbReference type="EMBL" id="ALE67012.1"/>
    </source>
</evidence>
<protein>
    <submittedName>
        <fullName evidence="1">Putative plasmid recombination enzyme</fullName>
    </submittedName>
</protein>
<dbReference type="Gene3D" id="3.30.930.30">
    <property type="match status" value="1"/>
</dbReference>